<protein>
    <submittedName>
        <fullName evidence="2">DNA-binding MarR family transcriptional regulator</fullName>
    </submittedName>
</protein>
<dbReference type="Pfam" id="PF01047">
    <property type="entry name" value="MarR"/>
    <property type="match status" value="1"/>
</dbReference>
<accession>A0A9X2K8D4</accession>
<feature type="domain" description="HTH marR-type" evidence="1">
    <location>
        <begin position="11"/>
        <end position="147"/>
    </location>
</feature>
<dbReference type="GO" id="GO:0003700">
    <property type="term" value="F:DNA-binding transcription factor activity"/>
    <property type="evidence" value="ECO:0007669"/>
    <property type="project" value="InterPro"/>
</dbReference>
<dbReference type="EMBL" id="JAMZEB010000002">
    <property type="protein sequence ID" value="MCP2363414.1"/>
    <property type="molecule type" value="Genomic_DNA"/>
</dbReference>
<evidence type="ECO:0000313" key="3">
    <source>
        <dbReference type="Proteomes" id="UP001139648"/>
    </source>
</evidence>
<dbReference type="InterPro" id="IPR000835">
    <property type="entry name" value="HTH_MarR-typ"/>
</dbReference>
<keyword evidence="2" id="KW-0238">DNA-binding</keyword>
<dbReference type="InterPro" id="IPR039422">
    <property type="entry name" value="MarR/SlyA-like"/>
</dbReference>
<dbReference type="PANTHER" id="PTHR33164:SF106">
    <property type="entry name" value="TRANSCRIPTIONAL REGULATORY PROTEIN"/>
    <property type="match status" value="1"/>
</dbReference>
<reference evidence="2" key="1">
    <citation type="submission" date="2022-06" db="EMBL/GenBank/DDBJ databases">
        <title>Sequencing the genomes of 1000 actinobacteria strains.</title>
        <authorList>
            <person name="Klenk H.-P."/>
        </authorList>
    </citation>
    <scope>NUCLEOTIDE SEQUENCE</scope>
    <source>
        <strain evidence="2">DSM 46694</strain>
    </source>
</reference>
<dbReference type="SUPFAM" id="SSF46785">
    <property type="entry name" value="Winged helix' DNA-binding domain"/>
    <property type="match status" value="1"/>
</dbReference>
<organism evidence="2 3">
    <name type="scientific">Nonomuraea thailandensis</name>
    <dbReference type="NCBI Taxonomy" id="1188745"/>
    <lineage>
        <taxon>Bacteria</taxon>
        <taxon>Bacillati</taxon>
        <taxon>Actinomycetota</taxon>
        <taxon>Actinomycetes</taxon>
        <taxon>Streptosporangiales</taxon>
        <taxon>Streptosporangiaceae</taxon>
        <taxon>Nonomuraea</taxon>
    </lineage>
</organism>
<dbReference type="InterPro" id="IPR036390">
    <property type="entry name" value="WH_DNA-bd_sf"/>
</dbReference>
<dbReference type="Proteomes" id="UP001139648">
    <property type="component" value="Unassembled WGS sequence"/>
</dbReference>
<keyword evidence="3" id="KW-1185">Reference proteome</keyword>
<proteinExistence type="predicted"/>
<evidence type="ECO:0000259" key="1">
    <source>
        <dbReference type="PROSITE" id="PS50995"/>
    </source>
</evidence>
<sequence>MGEFVATEERRKSLLEALGAAAREQGDLTVRHRDVMGARLGLGPTEEKTLDLLRRSGPLTAGEIAQRAGLAPATVSGLIDRLEGKWLVRRVRDLTDRRRVIVEINHERLAGFAELFEPYAAALERVYAHYTDDELAVILDWVHRSTAAQAEAVRALAGE</sequence>
<dbReference type="GO" id="GO:0006950">
    <property type="term" value="P:response to stress"/>
    <property type="evidence" value="ECO:0007669"/>
    <property type="project" value="TreeGrafter"/>
</dbReference>
<dbReference type="Gene3D" id="1.10.10.10">
    <property type="entry name" value="Winged helix-like DNA-binding domain superfamily/Winged helix DNA-binding domain"/>
    <property type="match status" value="1"/>
</dbReference>
<dbReference type="GO" id="GO:0003677">
    <property type="term" value="F:DNA binding"/>
    <property type="evidence" value="ECO:0007669"/>
    <property type="project" value="UniProtKB-KW"/>
</dbReference>
<dbReference type="RefSeq" id="WP_253754974.1">
    <property type="nucleotide sequence ID" value="NZ_BAABKA010000023.1"/>
</dbReference>
<comment type="caution">
    <text evidence="2">The sequence shown here is derived from an EMBL/GenBank/DDBJ whole genome shotgun (WGS) entry which is preliminary data.</text>
</comment>
<dbReference type="InterPro" id="IPR036388">
    <property type="entry name" value="WH-like_DNA-bd_sf"/>
</dbReference>
<evidence type="ECO:0000313" key="2">
    <source>
        <dbReference type="EMBL" id="MCP2363414.1"/>
    </source>
</evidence>
<dbReference type="AlphaFoldDB" id="A0A9X2K8D4"/>
<gene>
    <name evidence="2" type="ORF">HD597_010434</name>
</gene>
<name>A0A9X2K8D4_9ACTN</name>
<dbReference type="PANTHER" id="PTHR33164">
    <property type="entry name" value="TRANSCRIPTIONAL REGULATOR, MARR FAMILY"/>
    <property type="match status" value="1"/>
</dbReference>
<dbReference type="SMART" id="SM00347">
    <property type="entry name" value="HTH_MARR"/>
    <property type="match status" value="1"/>
</dbReference>
<dbReference type="PROSITE" id="PS50995">
    <property type="entry name" value="HTH_MARR_2"/>
    <property type="match status" value="1"/>
</dbReference>